<evidence type="ECO:0000313" key="2">
    <source>
        <dbReference type="EMBL" id="KAA1116503.1"/>
    </source>
</evidence>
<name>A0A5B0QUB3_PUCGR</name>
<dbReference type="EMBL" id="VSWC01000003">
    <property type="protein sequence ID" value="KAA1116503.1"/>
    <property type="molecule type" value="Genomic_DNA"/>
</dbReference>
<protein>
    <submittedName>
        <fullName evidence="2">Uncharacterized protein</fullName>
    </submittedName>
</protein>
<feature type="region of interest" description="Disordered" evidence="1">
    <location>
        <begin position="95"/>
        <end position="130"/>
    </location>
</feature>
<accession>A0A5B0QUB3</accession>
<feature type="compositionally biased region" description="Basic and acidic residues" evidence="1">
    <location>
        <begin position="120"/>
        <end position="130"/>
    </location>
</feature>
<feature type="compositionally biased region" description="Pro residues" evidence="1">
    <location>
        <begin position="25"/>
        <end position="43"/>
    </location>
</feature>
<dbReference type="Proteomes" id="UP000324748">
    <property type="component" value="Unassembled WGS sequence"/>
</dbReference>
<proteinExistence type="predicted"/>
<dbReference type="AlphaFoldDB" id="A0A5B0QUB3"/>
<comment type="caution">
    <text evidence="2">The sequence shown here is derived from an EMBL/GenBank/DDBJ whole genome shotgun (WGS) entry which is preliminary data.</text>
</comment>
<feature type="compositionally biased region" description="Basic residues" evidence="1">
    <location>
        <begin position="109"/>
        <end position="119"/>
    </location>
</feature>
<reference evidence="2 3" key="1">
    <citation type="submission" date="2019-05" db="EMBL/GenBank/DDBJ databases">
        <title>Emergence of the Ug99 lineage of the wheat stem rust pathogen through somatic hybridization.</title>
        <authorList>
            <person name="Li F."/>
            <person name="Upadhyaya N.M."/>
            <person name="Sperschneider J."/>
            <person name="Matny O."/>
            <person name="Nguyen-Phuc H."/>
            <person name="Mago R."/>
            <person name="Raley C."/>
            <person name="Miller M.E."/>
            <person name="Silverstein K.A.T."/>
            <person name="Henningsen E."/>
            <person name="Hirsch C.D."/>
            <person name="Visser B."/>
            <person name="Pretorius Z.A."/>
            <person name="Steffenson B.J."/>
            <person name="Schwessinger B."/>
            <person name="Dodds P.N."/>
            <person name="Figueroa M."/>
        </authorList>
    </citation>
    <scope>NUCLEOTIDE SEQUENCE [LARGE SCALE GENOMIC DNA]</scope>
    <source>
        <strain evidence="2">21-0</strain>
    </source>
</reference>
<gene>
    <name evidence="2" type="ORF">PGT21_016264</name>
</gene>
<sequence>MLKLFCQSSSFTHLNALTQSLPPLPPLIKPTPPSTFVIPPTPVDPVSHNQRSAQTQPQPPKHLRSLAQLNQVALPLEEGDPKSDHFKVCWEYPTYLGDCPEGSPESRLTRKQRRNRNRNQTKEQQRLEDL</sequence>
<keyword evidence="3" id="KW-1185">Reference proteome</keyword>
<feature type="compositionally biased region" description="Polar residues" evidence="1">
    <location>
        <begin position="47"/>
        <end position="56"/>
    </location>
</feature>
<evidence type="ECO:0000313" key="3">
    <source>
        <dbReference type="Proteomes" id="UP000324748"/>
    </source>
</evidence>
<evidence type="ECO:0000256" key="1">
    <source>
        <dbReference type="SAM" id="MobiDB-lite"/>
    </source>
</evidence>
<organism evidence="2 3">
    <name type="scientific">Puccinia graminis f. sp. tritici</name>
    <dbReference type="NCBI Taxonomy" id="56615"/>
    <lineage>
        <taxon>Eukaryota</taxon>
        <taxon>Fungi</taxon>
        <taxon>Dikarya</taxon>
        <taxon>Basidiomycota</taxon>
        <taxon>Pucciniomycotina</taxon>
        <taxon>Pucciniomycetes</taxon>
        <taxon>Pucciniales</taxon>
        <taxon>Pucciniaceae</taxon>
        <taxon>Puccinia</taxon>
    </lineage>
</organism>
<feature type="region of interest" description="Disordered" evidence="1">
    <location>
        <begin position="25"/>
        <end position="61"/>
    </location>
</feature>